<gene>
    <name evidence="12" type="ORF">DSTB1V02_LOCUS320</name>
</gene>
<keyword evidence="4 10" id="KW-0812">Transmembrane</keyword>
<dbReference type="OrthoDB" id="10259681at2759"/>
<keyword evidence="8 10" id="KW-0472">Membrane</keyword>
<dbReference type="GO" id="GO:0019367">
    <property type="term" value="P:fatty acid elongation, saturated fatty acid"/>
    <property type="evidence" value="ECO:0007669"/>
    <property type="project" value="TreeGrafter"/>
</dbReference>
<dbReference type="EMBL" id="CAJPEV010000021">
    <property type="protein sequence ID" value="CAG0878920.1"/>
    <property type="molecule type" value="Genomic_DNA"/>
</dbReference>
<comment type="subcellular location">
    <subcellularLocation>
        <location evidence="1">Membrane</location>
        <topology evidence="1">Multi-pass membrane protein</topology>
    </subcellularLocation>
</comment>
<evidence type="ECO:0000313" key="12">
    <source>
        <dbReference type="EMBL" id="CAD7240294.1"/>
    </source>
</evidence>
<dbReference type="PANTHER" id="PTHR11157">
    <property type="entry name" value="FATTY ACID ACYL TRANSFERASE-RELATED"/>
    <property type="match status" value="1"/>
</dbReference>
<evidence type="ECO:0000256" key="2">
    <source>
        <dbReference type="ARBA" id="ARBA00022516"/>
    </source>
</evidence>
<dbReference type="InterPro" id="IPR002076">
    <property type="entry name" value="ELO_fam"/>
</dbReference>
<evidence type="ECO:0000256" key="10">
    <source>
        <dbReference type="RuleBase" id="RU361115"/>
    </source>
</evidence>
<accession>A0A7R8X3U5</accession>
<feature type="transmembrane region" description="Helical" evidence="10">
    <location>
        <begin position="232"/>
        <end position="255"/>
    </location>
</feature>
<organism evidence="12">
    <name type="scientific">Darwinula stevensoni</name>
    <dbReference type="NCBI Taxonomy" id="69355"/>
    <lineage>
        <taxon>Eukaryota</taxon>
        <taxon>Metazoa</taxon>
        <taxon>Ecdysozoa</taxon>
        <taxon>Arthropoda</taxon>
        <taxon>Crustacea</taxon>
        <taxon>Oligostraca</taxon>
        <taxon>Ostracoda</taxon>
        <taxon>Podocopa</taxon>
        <taxon>Podocopida</taxon>
        <taxon>Darwinulocopina</taxon>
        <taxon>Darwinuloidea</taxon>
        <taxon>Darwinulidae</taxon>
        <taxon>Darwinula</taxon>
    </lineage>
</organism>
<keyword evidence="5 10" id="KW-0276">Fatty acid metabolism</keyword>
<evidence type="ECO:0000256" key="7">
    <source>
        <dbReference type="ARBA" id="ARBA00023098"/>
    </source>
</evidence>
<dbReference type="Pfam" id="PF01151">
    <property type="entry name" value="ELO"/>
    <property type="match status" value="1"/>
</dbReference>
<dbReference type="AlphaFoldDB" id="A0A7R8X3U5"/>
<dbReference type="GO" id="GO:0042761">
    <property type="term" value="P:very long-chain fatty acid biosynthetic process"/>
    <property type="evidence" value="ECO:0007669"/>
    <property type="project" value="TreeGrafter"/>
</dbReference>
<reference evidence="12" key="1">
    <citation type="submission" date="2020-11" db="EMBL/GenBank/DDBJ databases">
        <authorList>
            <person name="Tran Van P."/>
        </authorList>
    </citation>
    <scope>NUCLEOTIDE SEQUENCE</scope>
</reference>
<evidence type="ECO:0000256" key="5">
    <source>
        <dbReference type="ARBA" id="ARBA00022832"/>
    </source>
</evidence>
<comment type="similarity">
    <text evidence="10">Belongs to the ELO family.</text>
</comment>
<evidence type="ECO:0000256" key="9">
    <source>
        <dbReference type="ARBA" id="ARBA00023160"/>
    </source>
</evidence>
<evidence type="ECO:0000256" key="8">
    <source>
        <dbReference type="ARBA" id="ARBA00023136"/>
    </source>
</evidence>
<dbReference type="PANTHER" id="PTHR11157:SF17">
    <property type="entry name" value="ELONGATION OF VERY LONG CHAIN FATTY ACIDS PROTEIN 6"/>
    <property type="match status" value="1"/>
</dbReference>
<feature type="transmembrane region" description="Helical" evidence="10">
    <location>
        <begin position="200"/>
        <end position="220"/>
    </location>
</feature>
<keyword evidence="9 10" id="KW-0275">Fatty acid biosynthesis</keyword>
<evidence type="ECO:0000313" key="13">
    <source>
        <dbReference type="Proteomes" id="UP000677054"/>
    </source>
</evidence>
<evidence type="ECO:0000256" key="4">
    <source>
        <dbReference type="ARBA" id="ARBA00022692"/>
    </source>
</evidence>
<keyword evidence="2 10" id="KW-0444">Lipid biosynthesis</keyword>
<dbReference type="GO" id="GO:0030148">
    <property type="term" value="P:sphingolipid biosynthetic process"/>
    <property type="evidence" value="ECO:0007669"/>
    <property type="project" value="TreeGrafter"/>
</dbReference>
<evidence type="ECO:0000256" key="11">
    <source>
        <dbReference type="SAM" id="MobiDB-lite"/>
    </source>
</evidence>
<dbReference type="EMBL" id="LR899538">
    <property type="protein sequence ID" value="CAD7240294.1"/>
    <property type="molecule type" value="Genomic_DNA"/>
</dbReference>
<dbReference type="InterPro" id="IPR030457">
    <property type="entry name" value="ELO_CS"/>
</dbReference>
<feature type="region of interest" description="Disordered" evidence="11">
    <location>
        <begin position="67"/>
        <end position="88"/>
    </location>
</feature>
<dbReference type="GO" id="GO:0034626">
    <property type="term" value="P:fatty acid elongation, polyunsaturated fatty acid"/>
    <property type="evidence" value="ECO:0007669"/>
    <property type="project" value="TreeGrafter"/>
</dbReference>
<keyword evidence="6 10" id="KW-1133">Transmembrane helix</keyword>
<keyword evidence="7 10" id="KW-0443">Lipid metabolism</keyword>
<name>A0A7R8X3U5_9CRUS</name>
<dbReference type="PROSITE" id="PS01188">
    <property type="entry name" value="ELO"/>
    <property type="match status" value="1"/>
</dbReference>
<dbReference type="GO" id="GO:0009922">
    <property type="term" value="F:fatty acid elongase activity"/>
    <property type="evidence" value="ECO:0007669"/>
    <property type="project" value="UniProtKB-EC"/>
</dbReference>
<dbReference type="GO" id="GO:0005789">
    <property type="term" value="C:endoplasmic reticulum membrane"/>
    <property type="evidence" value="ECO:0007669"/>
    <property type="project" value="TreeGrafter"/>
</dbReference>
<sequence length="333" mass="37794">MRRPEPRVRRGRTTRHRPEGVSSLPAFAADGPFTSGKSHRAGWQPKPRNATSRLILEDPEILVGKTLDSGTRDTMEPGTIEKPLVRGGGTPSPHFLNDFFPPRFQATTASKRSLALSTNCTFEANAALVYRANSFLRFSHVRHNPVAGNWGMLFAFSKVFELGDTAFIVLRKQRLLFLHWYHHITVLLYAWYSYGQAIPTARYFITFNFLAHALMYPYYMMKALKIQVPRRIAMGVTLFQLSQMVVGVTVNTYAYLCIRAGMHCEVPMENIQVSFLMYLSYLILFAKFFIDAYVKRSLAKATKEYKAAVASGKPTANGHPTITEEFTDYLKIN</sequence>
<dbReference type="EC" id="2.3.1.199" evidence="10"/>
<keyword evidence="13" id="KW-1185">Reference proteome</keyword>
<comment type="catalytic activity">
    <reaction evidence="10">
        <text>a very-long-chain acyl-CoA + malonyl-CoA + H(+) = a very-long-chain 3-oxoacyl-CoA + CO2 + CoA</text>
        <dbReference type="Rhea" id="RHEA:32727"/>
        <dbReference type="ChEBI" id="CHEBI:15378"/>
        <dbReference type="ChEBI" id="CHEBI:16526"/>
        <dbReference type="ChEBI" id="CHEBI:57287"/>
        <dbReference type="ChEBI" id="CHEBI:57384"/>
        <dbReference type="ChEBI" id="CHEBI:90725"/>
        <dbReference type="ChEBI" id="CHEBI:90736"/>
        <dbReference type="EC" id="2.3.1.199"/>
    </reaction>
</comment>
<evidence type="ECO:0000256" key="3">
    <source>
        <dbReference type="ARBA" id="ARBA00022679"/>
    </source>
</evidence>
<evidence type="ECO:0000256" key="6">
    <source>
        <dbReference type="ARBA" id="ARBA00022989"/>
    </source>
</evidence>
<dbReference type="Proteomes" id="UP000677054">
    <property type="component" value="Unassembled WGS sequence"/>
</dbReference>
<feature type="region of interest" description="Disordered" evidence="11">
    <location>
        <begin position="1"/>
        <end position="46"/>
    </location>
</feature>
<dbReference type="GO" id="GO:0034625">
    <property type="term" value="P:fatty acid elongation, monounsaturated fatty acid"/>
    <property type="evidence" value="ECO:0007669"/>
    <property type="project" value="TreeGrafter"/>
</dbReference>
<feature type="transmembrane region" description="Helical" evidence="10">
    <location>
        <begin position="275"/>
        <end position="294"/>
    </location>
</feature>
<proteinExistence type="inferred from homology"/>
<feature type="transmembrane region" description="Helical" evidence="10">
    <location>
        <begin position="175"/>
        <end position="194"/>
    </location>
</feature>
<keyword evidence="3 10" id="KW-0808">Transferase</keyword>
<evidence type="ECO:0000256" key="1">
    <source>
        <dbReference type="ARBA" id="ARBA00004141"/>
    </source>
</evidence>
<protein>
    <recommendedName>
        <fullName evidence="10">Elongation of very long chain fatty acids protein</fullName>
        <ecNumber evidence="10">2.3.1.199</ecNumber>
    </recommendedName>
    <alternativeName>
        <fullName evidence="10">Very-long-chain 3-oxoacyl-CoA synthase</fullName>
    </alternativeName>
</protein>
<comment type="caution">
    <text evidence="10">Lacks conserved residue(s) required for the propagation of feature annotation.</text>
</comment>